<dbReference type="InterPro" id="IPR004358">
    <property type="entry name" value="Sig_transdc_His_kin-like_C"/>
</dbReference>
<comment type="catalytic activity">
    <reaction evidence="1">
        <text>ATP + protein L-histidine = ADP + protein N-phospho-L-histidine.</text>
        <dbReference type="EC" id="2.7.13.3"/>
    </reaction>
</comment>
<evidence type="ECO:0000256" key="6">
    <source>
        <dbReference type="SAM" id="Coils"/>
    </source>
</evidence>
<proteinExistence type="predicted"/>
<dbReference type="InterPro" id="IPR003594">
    <property type="entry name" value="HATPase_dom"/>
</dbReference>
<dbReference type="InterPro" id="IPR036097">
    <property type="entry name" value="HisK_dim/P_sf"/>
</dbReference>
<dbReference type="SMART" id="SM00388">
    <property type="entry name" value="HisKA"/>
    <property type="match status" value="1"/>
</dbReference>
<dbReference type="InterPro" id="IPR027417">
    <property type="entry name" value="P-loop_NTPase"/>
</dbReference>
<evidence type="ECO:0000256" key="3">
    <source>
        <dbReference type="ARBA" id="ARBA00022553"/>
    </source>
</evidence>
<sequence>MQNIKKYQIIQKIYESDNSLVYRAILKSDNQPVILKLLKENYPTPSELTRYKQEYEITRSLSADCIVKAYDLQRYENSLIMILEDFGGESLKFLISKHQFSLEEFLKIAIKTTESLAAIHSANIIHKDINPSNIVYNPETEQLKIIDFGISTRLSQENPTLCNPNQLEGTIAYISPEQTGRMNRSIDYRTDFYSLGISFYELLTQQLPFESTDAMELVHCHIAKQPVPPHERTSGIPFTVSNIVMKLLAKTAEERYQSAWGIKADLETCLDQLETLGKISQFHLGCYDISDKFHITQKLYGRELEVTQLLTAFERVSQGSTEMMVISGYSGIGKSLLVNEVHKLIARQGGYFIEGKFDQLKRDIPYAAFSQAFHELIRQLLAEPEARLQIWQQQILEALGTNGQVIANIIPKIEELIGKQLLSDELQASESQNRFNLLFQKFITIFGKKEHPLVIFLDDLQWADLPSLKLIELLMKDEDSQYILMIGAYRDNEVSPLHPLIQTLEQIKRTETTVQQIALQPLEINDINQLIADSLSCSLKYSKPLADLVNKKTQGNPFFLTQFLQALYKENLLLFNSNLSCWQWNIEEIERTTITDNVVDLMVSKIEKLDGKTQNILKLAACIGNKFSLKTLSSINKKSQNKTAYELQPALQEGLIVPLSDDYKIPLLWSQEEMSSSSSSRDSNFIPKYPELIIYKFLHDRVQQAAYTLITAADKKKVHLEVGFTLLKNTTQDKLEENIFDIVNQIDQGYELISDVSKKYELAQLNLKAGKKAKVSTAYGVSLKYLDTALKILPSNSWLTQYKLAFEVYVETLESLYLNSKFSEVEELYAITLQQTKSTLDKIKVYLIKIQSYFAQFHQQKAIDIAREALTEIGVNIPQEESEIENQIKEEQELLKILLTDKVIDDLASLKPMSDPYKIAVISILQQIVGAAIQVNFRLYILVILIQINLCLKYGNPIDAANIYSLYGMILCGVIEDFDLGYKFGQISLKLLDKFNNYKSEAFVTHLYYGFIWHWKESIRNKIAEEKLLSGFQRGIDTGNHEFASYVSISYCIVKIFRGDPLEDIRQTCKKFTDIIKKIQQTYSFYYIKICNSIALNLVEGYNKSVLIIGNSEKEEENYLNVWLHDKNEWLLFIAYLTKTIVYFYFKQYEQALAHQIKASQYWKACTAYLPAPQYNFYSSLTLLASCKKSNTRQKKQLLQQVKENQKVMAVWMSHCPNNFKNKYDLVAAEEARVLGKKWEAEELYEQSIQGAKQYEFIHEEALAYERAAEFYLSIGRKEIGQLYLKNAHHCYTLWGAKAKVEQLELEYPQLFLAASKSISASNLSTTSSLSSSKAEILDITTVIKASQVLGGEIKLDKLLENLMKTMIENAGAQKGYLILNKQGNWVIEAEGSVDSNNITILQSIPIDFVAPDTQIPLLSDAIINYVARTHENVVLNNATDEGQFTRDPYITITQPKSILCTALLNQARLSGILYLENNLTTGAFTSDRVEVLKILSAQAAISIENSRLYRELENYSHTLEEKVEARTQELQEKNQDLANLLQKLKATQAQIVAQEKLASLGALTAGIAHEIKNPLNFVNNFAELSIELAQELQEEIDSQKDNLDPETVESIEEILDTLSQNAKKINEHGKRADNIVRGMLVHSRGQTGQRQLCDINALLADAVNLATHGMHAKDPSFNIVIKADYDRNLGQVDIIPQSINRAFINLINNACYAAHKKRISLQKTQDSQSEGFLPTLSVITKDLGTRVEIRIRDNGEGIPQELLEHIFNPFFTTKPPGEGTGLGLSITHDIIVQQHQGEIKIDTLVADYTDVIIILPKILSEKN</sequence>
<name>A0AAP5I4X7_9CYAN</name>
<dbReference type="SMART" id="SM00065">
    <property type="entry name" value="GAF"/>
    <property type="match status" value="1"/>
</dbReference>
<dbReference type="InterPro" id="IPR000719">
    <property type="entry name" value="Prot_kinase_dom"/>
</dbReference>
<dbReference type="PRINTS" id="PR00344">
    <property type="entry name" value="BCTRLSENSOR"/>
</dbReference>
<evidence type="ECO:0000256" key="1">
    <source>
        <dbReference type="ARBA" id="ARBA00000085"/>
    </source>
</evidence>
<dbReference type="SMART" id="SM00387">
    <property type="entry name" value="HATPase_c"/>
    <property type="match status" value="1"/>
</dbReference>
<dbReference type="Proteomes" id="UP000667802">
    <property type="component" value="Unassembled WGS sequence"/>
</dbReference>
<dbReference type="InterPro" id="IPR003018">
    <property type="entry name" value="GAF"/>
</dbReference>
<dbReference type="Gene3D" id="3.30.450.40">
    <property type="match status" value="1"/>
</dbReference>
<comment type="caution">
    <text evidence="9">The sequence shown here is derived from an EMBL/GenBank/DDBJ whole genome shotgun (WGS) entry which is preliminary data.</text>
</comment>
<dbReference type="InterPro" id="IPR011009">
    <property type="entry name" value="Kinase-like_dom_sf"/>
</dbReference>
<dbReference type="Gene3D" id="3.40.50.300">
    <property type="entry name" value="P-loop containing nucleotide triphosphate hydrolases"/>
    <property type="match status" value="1"/>
</dbReference>
<accession>A0AAP5I4X7</accession>
<dbReference type="GO" id="GO:0005524">
    <property type="term" value="F:ATP binding"/>
    <property type="evidence" value="ECO:0007669"/>
    <property type="project" value="InterPro"/>
</dbReference>
<reference evidence="10" key="1">
    <citation type="journal article" date="2021" name="Science">
        <title>Hunting the eagle killer: A cyanobacterial neurotoxin causes vacuolar myelinopathy.</title>
        <authorList>
            <person name="Breinlinger S."/>
            <person name="Phillips T.J."/>
            <person name="Haram B.N."/>
            <person name="Mares J."/>
            <person name="Martinez Yerena J.A."/>
            <person name="Hrouzek P."/>
            <person name="Sobotka R."/>
            <person name="Henderson W.M."/>
            <person name="Schmieder P."/>
            <person name="Williams S.M."/>
            <person name="Lauderdale J.D."/>
            <person name="Wilde H.D."/>
            <person name="Gerrin W."/>
            <person name="Kust A."/>
            <person name="Washington J.W."/>
            <person name="Wagner C."/>
            <person name="Geier B."/>
            <person name="Liebeke M."/>
            <person name="Enke H."/>
            <person name="Niedermeyer T.H.J."/>
            <person name="Wilde S.B."/>
        </authorList>
    </citation>
    <scope>NUCLEOTIDE SEQUENCE [LARGE SCALE GENOMIC DNA]</scope>
    <source>
        <strain evidence="10">Thurmond2011</strain>
    </source>
</reference>
<dbReference type="InterPro" id="IPR005467">
    <property type="entry name" value="His_kinase_dom"/>
</dbReference>
<dbReference type="SUPFAM" id="SSF56112">
    <property type="entry name" value="Protein kinase-like (PK-like)"/>
    <property type="match status" value="1"/>
</dbReference>
<keyword evidence="4" id="KW-0808">Transferase</keyword>
<evidence type="ECO:0000259" key="7">
    <source>
        <dbReference type="PROSITE" id="PS50011"/>
    </source>
</evidence>
<evidence type="ECO:0000313" key="10">
    <source>
        <dbReference type="Proteomes" id="UP000667802"/>
    </source>
</evidence>
<keyword evidence="4" id="KW-0418">Kinase</keyword>
<feature type="domain" description="Histidine kinase" evidence="8">
    <location>
        <begin position="1567"/>
        <end position="1820"/>
    </location>
</feature>
<dbReference type="SUPFAM" id="SSF55874">
    <property type="entry name" value="ATPase domain of HSP90 chaperone/DNA topoisomerase II/histidine kinase"/>
    <property type="match status" value="1"/>
</dbReference>
<evidence type="ECO:0000256" key="5">
    <source>
        <dbReference type="ARBA" id="ARBA00023012"/>
    </source>
</evidence>
<dbReference type="InterPro" id="IPR053159">
    <property type="entry name" value="Hybrid_Histidine_Kinase"/>
</dbReference>
<dbReference type="Pfam" id="PF00069">
    <property type="entry name" value="Pkinase"/>
    <property type="match status" value="1"/>
</dbReference>
<dbReference type="CDD" id="cd00082">
    <property type="entry name" value="HisKA"/>
    <property type="match status" value="1"/>
</dbReference>
<evidence type="ECO:0000313" key="9">
    <source>
        <dbReference type="EMBL" id="MDR9895103.1"/>
    </source>
</evidence>
<keyword evidence="10" id="KW-1185">Reference proteome</keyword>
<dbReference type="InterPro" id="IPR003661">
    <property type="entry name" value="HisK_dim/P_dom"/>
</dbReference>
<dbReference type="SUPFAM" id="SSF47384">
    <property type="entry name" value="Homodimeric domain of signal transducing histidine kinase"/>
    <property type="match status" value="1"/>
</dbReference>
<dbReference type="InterPro" id="IPR029016">
    <property type="entry name" value="GAF-like_dom_sf"/>
</dbReference>
<protein>
    <recommendedName>
        <fullName evidence="2">histidine kinase</fullName>
        <ecNumber evidence="2">2.7.13.3</ecNumber>
    </recommendedName>
</protein>
<dbReference type="PROSITE" id="PS50011">
    <property type="entry name" value="PROTEIN_KINASE_DOM"/>
    <property type="match status" value="1"/>
</dbReference>
<dbReference type="Pfam" id="PF13191">
    <property type="entry name" value="AAA_16"/>
    <property type="match status" value="1"/>
</dbReference>
<dbReference type="InterPro" id="IPR036890">
    <property type="entry name" value="HATPase_C_sf"/>
</dbReference>
<dbReference type="Pfam" id="PF02518">
    <property type="entry name" value="HATPase_c"/>
    <property type="match status" value="1"/>
</dbReference>
<dbReference type="SUPFAM" id="SSF55781">
    <property type="entry name" value="GAF domain-like"/>
    <property type="match status" value="1"/>
</dbReference>
<keyword evidence="3" id="KW-0597">Phosphoprotein</keyword>
<gene>
    <name evidence="9" type="ORF">G7B40_011065</name>
</gene>
<evidence type="ECO:0000256" key="2">
    <source>
        <dbReference type="ARBA" id="ARBA00012438"/>
    </source>
</evidence>
<dbReference type="Gene3D" id="1.10.287.130">
    <property type="match status" value="1"/>
</dbReference>
<dbReference type="EC" id="2.7.13.3" evidence="2"/>
<keyword evidence="5" id="KW-0902">Two-component regulatory system</keyword>
<dbReference type="InterPro" id="IPR041664">
    <property type="entry name" value="AAA_16"/>
</dbReference>
<dbReference type="PANTHER" id="PTHR43642:SF1">
    <property type="entry name" value="HYBRID SIGNAL TRANSDUCTION HISTIDINE KINASE G"/>
    <property type="match status" value="1"/>
</dbReference>
<dbReference type="RefSeq" id="WP_208338604.1">
    <property type="nucleotide sequence ID" value="NZ_CAWQFN010000191.1"/>
</dbReference>
<keyword evidence="6" id="KW-0175">Coiled coil</keyword>
<feature type="coiled-coil region" evidence="6">
    <location>
        <begin position="1583"/>
        <end position="1629"/>
    </location>
</feature>
<dbReference type="PROSITE" id="PS50109">
    <property type="entry name" value="HIS_KIN"/>
    <property type="match status" value="1"/>
</dbReference>
<dbReference type="Gene3D" id="1.10.510.10">
    <property type="entry name" value="Transferase(Phosphotransferase) domain 1"/>
    <property type="match status" value="1"/>
</dbReference>
<evidence type="ECO:0000256" key="4">
    <source>
        <dbReference type="ARBA" id="ARBA00022777"/>
    </source>
</evidence>
<evidence type="ECO:0000259" key="8">
    <source>
        <dbReference type="PROSITE" id="PS50109"/>
    </source>
</evidence>
<dbReference type="CDD" id="cd14014">
    <property type="entry name" value="STKc_PknB_like"/>
    <property type="match status" value="1"/>
</dbReference>
<feature type="domain" description="Protein kinase" evidence="7">
    <location>
        <begin position="7"/>
        <end position="270"/>
    </location>
</feature>
<dbReference type="Pfam" id="PF01590">
    <property type="entry name" value="GAF"/>
    <property type="match status" value="1"/>
</dbReference>
<dbReference type="GO" id="GO:0000155">
    <property type="term" value="F:phosphorelay sensor kinase activity"/>
    <property type="evidence" value="ECO:0007669"/>
    <property type="project" value="InterPro"/>
</dbReference>
<dbReference type="EMBL" id="JAALHA020000004">
    <property type="protein sequence ID" value="MDR9895103.1"/>
    <property type="molecule type" value="Genomic_DNA"/>
</dbReference>
<dbReference type="SUPFAM" id="SSF52540">
    <property type="entry name" value="P-loop containing nucleoside triphosphate hydrolases"/>
    <property type="match status" value="1"/>
</dbReference>
<feature type="coiled-coil region" evidence="6">
    <location>
        <begin position="1517"/>
        <end position="1558"/>
    </location>
</feature>
<dbReference type="PANTHER" id="PTHR43642">
    <property type="entry name" value="HYBRID SIGNAL TRANSDUCTION HISTIDINE KINASE G"/>
    <property type="match status" value="1"/>
</dbReference>
<dbReference type="Gene3D" id="3.30.200.20">
    <property type="entry name" value="Phosphorylase Kinase, domain 1"/>
    <property type="match status" value="1"/>
</dbReference>
<dbReference type="Gene3D" id="3.30.565.10">
    <property type="entry name" value="Histidine kinase-like ATPase, C-terminal domain"/>
    <property type="match status" value="1"/>
</dbReference>
<organism evidence="9 10">
    <name type="scientific">Aetokthonos hydrillicola Thurmond2011</name>
    <dbReference type="NCBI Taxonomy" id="2712845"/>
    <lineage>
        <taxon>Bacteria</taxon>
        <taxon>Bacillati</taxon>
        <taxon>Cyanobacteriota</taxon>
        <taxon>Cyanophyceae</taxon>
        <taxon>Nostocales</taxon>
        <taxon>Hapalosiphonaceae</taxon>
        <taxon>Aetokthonos</taxon>
    </lineage>
</organism>